<comment type="caution">
    <text evidence="8">The sequence shown here is derived from an EMBL/GenBank/DDBJ whole genome shotgun (WGS) entry which is preliminary data.</text>
</comment>
<evidence type="ECO:0000259" key="7">
    <source>
        <dbReference type="Pfam" id="PF25145"/>
    </source>
</evidence>
<dbReference type="RefSeq" id="WP_217066232.1">
    <property type="nucleotide sequence ID" value="NZ_JAHQCS010000092.1"/>
</dbReference>
<keyword evidence="9" id="KW-1185">Reference proteome</keyword>
<dbReference type="InterPro" id="IPR052165">
    <property type="entry name" value="Membrane_assoc_protease"/>
</dbReference>
<organism evidence="8 9">
    <name type="scientific">Evansella tamaricis</name>
    <dbReference type="NCBI Taxonomy" id="2069301"/>
    <lineage>
        <taxon>Bacteria</taxon>
        <taxon>Bacillati</taxon>
        <taxon>Bacillota</taxon>
        <taxon>Bacilli</taxon>
        <taxon>Bacillales</taxon>
        <taxon>Bacillaceae</taxon>
        <taxon>Evansella</taxon>
    </lineage>
</organism>
<sequence>MKRLRLILFTSMILFSFLLSLIPSAEGTGDGKLVYYIPVEQAVERGLGAFLERSINTALDEGADHLVFEINTPGGFVDAAGEIAGLIRNSPIPTTAFIIDEAMSAGAYISLNADQIVMMPGASMGAAQVIDGSGTAAEDKAHSAWLARMRNAAELNDRDPIYALAMADPEIDIPLAPSKELLTLTSSEALEVGYAEAVVNNRAELLEFLGLQNAEEREMEVSFAEKIARFVTHPIVIPILLSIGSMGLVLELYSPGFGIPGIMGLSALFLYFFGHMVAGFAGMETFILFGVGIVLLIIEVFVPGFGIFGAIGIGAIIGSMVLASYSTFHILISLSIATVLTIIVSILFFKYVGYRGPLKRVIHTDATKTEEGYVSNVTRQEIIGKTGMTLTVLRPSGTALFTDERLDVVSEGGYIGQGRKVKVVSTAGSRIVVREVHESKE</sequence>
<reference evidence="8 9" key="1">
    <citation type="submission" date="2021-06" db="EMBL/GenBank/DDBJ databases">
        <title>Bacillus sp. RD4P76, an endophyte from a halophyte.</title>
        <authorList>
            <person name="Sun J.-Q."/>
        </authorList>
    </citation>
    <scope>NUCLEOTIDE SEQUENCE [LARGE SCALE GENOMIC DNA]</scope>
    <source>
        <strain evidence="8 9">CGMCC 1.15917</strain>
    </source>
</reference>
<evidence type="ECO:0000259" key="6">
    <source>
        <dbReference type="Pfam" id="PF24961"/>
    </source>
</evidence>
<evidence type="ECO:0000256" key="1">
    <source>
        <dbReference type="ARBA" id="ARBA00022692"/>
    </source>
</evidence>
<dbReference type="InterPro" id="IPR002810">
    <property type="entry name" value="NfeD-like_C"/>
</dbReference>
<evidence type="ECO:0000313" key="9">
    <source>
        <dbReference type="Proteomes" id="UP000784880"/>
    </source>
</evidence>
<dbReference type="EMBL" id="JAHQCS010000092">
    <property type="protein sequence ID" value="MBU9712055.1"/>
    <property type="molecule type" value="Genomic_DNA"/>
</dbReference>
<dbReference type="Pfam" id="PF24961">
    <property type="entry name" value="NfeD_membrane"/>
    <property type="match status" value="1"/>
</dbReference>
<protein>
    <submittedName>
        <fullName evidence="8">Nodulation protein NfeD</fullName>
    </submittedName>
</protein>
<dbReference type="PANTHER" id="PTHR33507">
    <property type="entry name" value="INNER MEMBRANE PROTEIN YBBJ"/>
    <property type="match status" value="1"/>
</dbReference>
<keyword evidence="1 4" id="KW-0812">Transmembrane</keyword>
<feature type="domain" description="NfeD integral membrane" evidence="6">
    <location>
        <begin position="236"/>
        <end position="350"/>
    </location>
</feature>
<gene>
    <name evidence="8" type="ORF">KS419_09920</name>
</gene>
<dbReference type="InterPro" id="IPR056739">
    <property type="entry name" value="NfeD_membrane"/>
</dbReference>
<feature type="transmembrane region" description="Helical" evidence="4">
    <location>
        <begin position="257"/>
        <end position="274"/>
    </location>
</feature>
<dbReference type="PANTHER" id="PTHR33507:SF3">
    <property type="entry name" value="INNER MEMBRANE PROTEIN YBBJ"/>
    <property type="match status" value="1"/>
</dbReference>
<feature type="transmembrane region" description="Helical" evidence="4">
    <location>
        <begin position="230"/>
        <end position="250"/>
    </location>
</feature>
<evidence type="ECO:0000313" key="8">
    <source>
        <dbReference type="EMBL" id="MBU9712055.1"/>
    </source>
</evidence>
<evidence type="ECO:0000256" key="2">
    <source>
        <dbReference type="ARBA" id="ARBA00022989"/>
    </source>
</evidence>
<feature type="transmembrane region" description="Helical" evidence="4">
    <location>
        <begin position="331"/>
        <end position="352"/>
    </location>
</feature>
<dbReference type="CDD" id="cd07021">
    <property type="entry name" value="Clp_protease_NfeD_like"/>
    <property type="match status" value="1"/>
</dbReference>
<proteinExistence type="predicted"/>
<keyword evidence="3 4" id="KW-0472">Membrane</keyword>
<accession>A0ABS6JHU8</accession>
<evidence type="ECO:0000256" key="3">
    <source>
        <dbReference type="ARBA" id="ARBA00023136"/>
    </source>
</evidence>
<feature type="domain" description="NfeD-like C-terminal" evidence="5">
    <location>
        <begin position="380"/>
        <end position="434"/>
    </location>
</feature>
<evidence type="ECO:0000259" key="5">
    <source>
        <dbReference type="Pfam" id="PF01957"/>
    </source>
</evidence>
<dbReference type="InterPro" id="IPR056738">
    <property type="entry name" value="NfeD1b_N"/>
</dbReference>
<feature type="domain" description="NfeD1b N-terminal" evidence="7">
    <location>
        <begin position="34"/>
        <end position="215"/>
    </location>
</feature>
<evidence type="ECO:0000256" key="4">
    <source>
        <dbReference type="SAM" id="Phobius"/>
    </source>
</evidence>
<feature type="transmembrane region" description="Helical" evidence="4">
    <location>
        <begin position="280"/>
        <end position="298"/>
    </location>
</feature>
<dbReference type="Pfam" id="PF25145">
    <property type="entry name" value="NfeD1b_N"/>
    <property type="match status" value="1"/>
</dbReference>
<name>A0ABS6JHU8_9BACI</name>
<dbReference type="Pfam" id="PF01957">
    <property type="entry name" value="NfeD"/>
    <property type="match status" value="1"/>
</dbReference>
<keyword evidence="2 4" id="KW-1133">Transmembrane helix</keyword>
<dbReference type="Proteomes" id="UP000784880">
    <property type="component" value="Unassembled WGS sequence"/>
</dbReference>